<dbReference type="EMBL" id="CP042344">
    <property type="protein sequence ID" value="QEA13042.1"/>
    <property type="molecule type" value="Genomic_DNA"/>
</dbReference>
<dbReference type="Proteomes" id="UP000321199">
    <property type="component" value="Chromosome"/>
</dbReference>
<dbReference type="GO" id="GO:0005886">
    <property type="term" value="C:plasma membrane"/>
    <property type="evidence" value="ECO:0007669"/>
    <property type="project" value="UniProtKB-SubCell"/>
</dbReference>
<gene>
    <name evidence="7" type="ORF">FOZ74_08355</name>
</gene>
<keyword evidence="3 6" id="KW-0812">Transmembrane</keyword>
<evidence type="ECO:0000256" key="2">
    <source>
        <dbReference type="ARBA" id="ARBA00022475"/>
    </source>
</evidence>
<dbReference type="OrthoDB" id="9034298at2"/>
<keyword evidence="8" id="KW-1185">Reference proteome</keyword>
<dbReference type="InterPro" id="IPR001851">
    <property type="entry name" value="ABC_transp_permease"/>
</dbReference>
<dbReference type="PANTHER" id="PTHR30482:SF17">
    <property type="entry name" value="ABC TRANSPORTER ATP-BINDING PROTEIN"/>
    <property type="match status" value="1"/>
</dbReference>
<evidence type="ECO:0000256" key="3">
    <source>
        <dbReference type="ARBA" id="ARBA00022692"/>
    </source>
</evidence>
<keyword evidence="2" id="KW-1003">Cell membrane</keyword>
<feature type="transmembrane region" description="Helical" evidence="6">
    <location>
        <begin position="282"/>
        <end position="301"/>
    </location>
</feature>
<feature type="transmembrane region" description="Helical" evidence="6">
    <location>
        <begin position="251"/>
        <end position="275"/>
    </location>
</feature>
<dbReference type="KEGG" id="cof:FOZ74_08355"/>
<feature type="transmembrane region" description="Helical" evidence="6">
    <location>
        <begin position="212"/>
        <end position="231"/>
    </location>
</feature>
<name>A0A5B8RWK1_9BURK</name>
<evidence type="ECO:0000313" key="7">
    <source>
        <dbReference type="EMBL" id="QEA13042.1"/>
    </source>
</evidence>
<reference evidence="7 8" key="1">
    <citation type="submission" date="2019-07" db="EMBL/GenBank/DDBJ databases">
        <title>Complete genome sequence of Comamonas sp. NLF 7-7 isolated from livestock.</title>
        <authorList>
            <person name="Kim D.H."/>
            <person name="Kim J.G."/>
        </authorList>
    </citation>
    <scope>NUCLEOTIDE SEQUENCE [LARGE SCALE GENOMIC DNA]</scope>
    <source>
        <strain evidence="7 8">NLF 7-7</strain>
    </source>
</reference>
<dbReference type="AlphaFoldDB" id="A0A5B8RWK1"/>
<keyword evidence="5 6" id="KW-0472">Membrane</keyword>
<feature type="transmembrane region" description="Helical" evidence="6">
    <location>
        <begin position="68"/>
        <end position="86"/>
    </location>
</feature>
<accession>A0A5B8RWK1</accession>
<dbReference type="Pfam" id="PF02653">
    <property type="entry name" value="BPD_transp_2"/>
    <property type="match status" value="1"/>
</dbReference>
<evidence type="ECO:0000313" key="8">
    <source>
        <dbReference type="Proteomes" id="UP000321199"/>
    </source>
</evidence>
<evidence type="ECO:0000256" key="6">
    <source>
        <dbReference type="SAM" id="Phobius"/>
    </source>
</evidence>
<sequence>MMMKRDLLPARVAAVLGVLSIAAIASMPWWAERATLALAIEVLATLALAQMWNLLAGYGGLLSVGQQGFIGLGAYALVVFGLQAGLGAFWVIPIAGVVGALAGALVAPLVFRLSGAHFAIGTWVVAEVFRLVMANLPFVSGGSGTSVARTVMGMNAATRMGLTLWWALALGAGATLAVYLLLRSRWGLALMAVRDSERASRSLGVRVGRIKWAVWVAAAGVCAMTGALLFITKLRVAPDPAFSIDWTTTMFFIVVIGGIGTLEGPIIGTIAYFLLREWLADLGSIYLITLGLTTMVVMLFFERGLWGLWTRYVGWELFPVRRRLGPPVD</sequence>
<keyword evidence="4 6" id="KW-1133">Transmembrane helix</keyword>
<feature type="transmembrane region" description="Helical" evidence="6">
    <location>
        <begin position="12"/>
        <end position="30"/>
    </location>
</feature>
<organism evidence="7 8">
    <name type="scientific">Comamonas flocculans</name>
    <dbReference type="NCBI Taxonomy" id="2597701"/>
    <lineage>
        <taxon>Bacteria</taxon>
        <taxon>Pseudomonadati</taxon>
        <taxon>Pseudomonadota</taxon>
        <taxon>Betaproteobacteria</taxon>
        <taxon>Burkholderiales</taxon>
        <taxon>Comamonadaceae</taxon>
        <taxon>Comamonas</taxon>
    </lineage>
</organism>
<comment type="subcellular location">
    <subcellularLocation>
        <location evidence="1">Cell membrane</location>
        <topology evidence="1">Multi-pass membrane protein</topology>
    </subcellularLocation>
</comment>
<dbReference type="GO" id="GO:0015658">
    <property type="term" value="F:branched-chain amino acid transmembrane transporter activity"/>
    <property type="evidence" value="ECO:0007669"/>
    <property type="project" value="InterPro"/>
</dbReference>
<evidence type="ECO:0000256" key="1">
    <source>
        <dbReference type="ARBA" id="ARBA00004651"/>
    </source>
</evidence>
<feature type="transmembrane region" description="Helical" evidence="6">
    <location>
        <begin position="118"/>
        <end position="140"/>
    </location>
</feature>
<dbReference type="PANTHER" id="PTHR30482">
    <property type="entry name" value="HIGH-AFFINITY BRANCHED-CHAIN AMINO ACID TRANSPORT SYSTEM PERMEASE"/>
    <property type="match status" value="1"/>
</dbReference>
<evidence type="ECO:0000256" key="5">
    <source>
        <dbReference type="ARBA" id="ARBA00023136"/>
    </source>
</evidence>
<feature type="transmembrane region" description="Helical" evidence="6">
    <location>
        <begin position="160"/>
        <end position="182"/>
    </location>
</feature>
<protein>
    <submittedName>
        <fullName evidence="7">Branched-chain amino acid ABC transporter permease</fullName>
    </submittedName>
</protein>
<dbReference type="CDD" id="cd06581">
    <property type="entry name" value="TM_PBP1_LivM_like"/>
    <property type="match status" value="1"/>
</dbReference>
<feature type="transmembrane region" description="Helical" evidence="6">
    <location>
        <begin position="92"/>
        <end position="111"/>
    </location>
</feature>
<evidence type="ECO:0000256" key="4">
    <source>
        <dbReference type="ARBA" id="ARBA00022989"/>
    </source>
</evidence>
<dbReference type="RefSeq" id="WP_146912635.1">
    <property type="nucleotide sequence ID" value="NZ_CP042344.1"/>
</dbReference>
<dbReference type="InterPro" id="IPR043428">
    <property type="entry name" value="LivM-like"/>
</dbReference>
<feature type="transmembrane region" description="Helical" evidence="6">
    <location>
        <begin position="36"/>
        <end position="56"/>
    </location>
</feature>
<proteinExistence type="predicted"/>